<sequence>MALRKLKHTEVPTWIKLKQLPIEYWMEEGLSVVASGIDKLLYPDAITKAYTRLDFARVCVMLNISSKLPKHIVILTPDEGREVPCKVDVEYEWVPQKCATCMCLGHSTASCPSMKPTTKQQ</sequence>
<feature type="non-terminal residue" evidence="1">
    <location>
        <position position="121"/>
    </location>
</feature>
<dbReference type="InterPro" id="IPR040256">
    <property type="entry name" value="At4g02000-like"/>
</dbReference>
<dbReference type="AlphaFoldDB" id="A0AAW2JLJ2"/>
<name>A0AAW2JLJ2_SESRA</name>
<reference evidence="1" key="1">
    <citation type="submission" date="2020-06" db="EMBL/GenBank/DDBJ databases">
        <authorList>
            <person name="Li T."/>
            <person name="Hu X."/>
            <person name="Zhang T."/>
            <person name="Song X."/>
            <person name="Zhang H."/>
            <person name="Dai N."/>
            <person name="Sheng W."/>
            <person name="Hou X."/>
            <person name="Wei L."/>
        </authorList>
    </citation>
    <scope>NUCLEOTIDE SEQUENCE</scope>
    <source>
        <strain evidence="1">G02</strain>
        <tissue evidence="1">Leaf</tissue>
    </source>
</reference>
<dbReference type="PANTHER" id="PTHR31286:SF165">
    <property type="entry name" value="DUF4283 DOMAIN-CONTAINING PROTEIN"/>
    <property type="match status" value="1"/>
</dbReference>
<accession>A0AAW2JLJ2</accession>
<evidence type="ECO:0008006" key="2">
    <source>
        <dbReference type="Google" id="ProtNLM"/>
    </source>
</evidence>
<evidence type="ECO:0000313" key="1">
    <source>
        <dbReference type="EMBL" id="KAL0294858.1"/>
    </source>
</evidence>
<gene>
    <name evidence="1" type="ORF">Sradi_6864400</name>
</gene>
<organism evidence="1">
    <name type="scientific">Sesamum radiatum</name>
    <name type="common">Black benniseed</name>
    <dbReference type="NCBI Taxonomy" id="300843"/>
    <lineage>
        <taxon>Eukaryota</taxon>
        <taxon>Viridiplantae</taxon>
        <taxon>Streptophyta</taxon>
        <taxon>Embryophyta</taxon>
        <taxon>Tracheophyta</taxon>
        <taxon>Spermatophyta</taxon>
        <taxon>Magnoliopsida</taxon>
        <taxon>eudicotyledons</taxon>
        <taxon>Gunneridae</taxon>
        <taxon>Pentapetalae</taxon>
        <taxon>asterids</taxon>
        <taxon>lamiids</taxon>
        <taxon>Lamiales</taxon>
        <taxon>Pedaliaceae</taxon>
        <taxon>Sesamum</taxon>
    </lineage>
</organism>
<comment type="caution">
    <text evidence="1">The sequence shown here is derived from an EMBL/GenBank/DDBJ whole genome shotgun (WGS) entry which is preliminary data.</text>
</comment>
<protein>
    <recommendedName>
        <fullName evidence="2">DUF4283 domain-containing protein</fullName>
    </recommendedName>
</protein>
<dbReference type="PANTHER" id="PTHR31286">
    <property type="entry name" value="GLYCINE-RICH CELL WALL STRUCTURAL PROTEIN 1.8-LIKE"/>
    <property type="match status" value="1"/>
</dbReference>
<dbReference type="EMBL" id="JACGWJ010000123">
    <property type="protein sequence ID" value="KAL0294858.1"/>
    <property type="molecule type" value="Genomic_DNA"/>
</dbReference>
<reference evidence="1" key="2">
    <citation type="journal article" date="2024" name="Plant">
        <title>Genomic evolution and insights into agronomic trait innovations of Sesamum species.</title>
        <authorList>
            <person name="Miao H."/>
            <person name="Wang L."/>
            <person name="Qu L."/>
            <person name="Liu H."/>
            <person name="Sun Y."/>
            <person name="Le M."/>
            <person name="Wang Q."/>
            <person name="Wei S."/>
            <person name="Zheng Y."/>
            <person name="Lin W."/>
            <person name="Duan Y."/>
            <person name="Cao H."/>
            <person name="Xiong S."/>
            <person name="Wang X."/>
            <person name="Wei L."/>
            <person name="Li C."/>
            <person name="Ma Q."/>
            <person name="Ju M."/>
            <person name="Zhao R."/>
            <person name="Li G."/>
            <person name="Mu C."/>
            <person name="Tian Q."/>
            <person name="Mei H."/>
            <person name="Zhang T."/>
            <person name="Gao T."/>
            <person name="Zhang H."/>
        </authorList>
    </citation>
    <scope>NUCLEOTIDE SEQUENCE</scope>
    <source>
        <strain evidence="1">G02</strain>
    </source>
</reference>
<proteinExistence type="predicted"/>